<organism evidence="1 2">
    <name type="scientific">Streptomyces pseudovenezuelae</name>
    <dbReference type="NCBI Taxonomy" id="67350"/>
    <lineage>
        <taxon>Bacteria</taxon>
        <taxon>Bacillati</taxon>
        <taxon>Actinomycetota</taxon>
        <taxon>Actinomycetes</taxon>
        <taxon>Kitasatosporales</taxon>
        <taxon>Streptomycetaceae</taxon>
        <taxon>Streptomyces</taxon>
        <taxon>Streptomyces aurantiacus group</taxon>
    </lineage>
</organism>
<dbReference type="GeneID" id="95695588"/>
<dbReference type="RefSeq" id="WP_329271493.1">
    <property type="nucleotide sequence ID" value="NZ_CP107755.1"/>
</dbReference>
<protein>
    <submittedName>
        <fullName evidence="1">DUF6002 family protein</fullName>
    </submittedName>
</protein>
<evidence type="ECO:0000313" key="1">
    <source>
        <dbReference type="EMBL" id="WUT48399.1"/>
    </source>
</evidence>
<dbReference type="EMBL" id="CP109011">
    <property type="protein sequence ID" value="WUT48399.1"/>
    <property type="molecule type" value="Genomic_DNA"/>
</dbReference>
<gene>
    <name evidence="1" type="ORF">OG929_41495</name>
</gene>
<dbReference type="Proteomes" id="UP001432168">
    <property type="component" value="Chromosome"/>
</dbReference>
<dbReference type="Pfam" id="PF19465">
    <property type="entry name" value="DUF6002"/>
    <property type="match status" value="1"/>
</dbReference>
<proteinExistence type="predicted"/>
<sequence>MTSPPLPATGTETAAGNLILDHYERLSAVVAACVTDPSSRPEAEGFRPAFAFPALDSATRAYYSAATARWQHLGEYRGRPLTLLDLTGNPATGTTKTFASLLIVARAVEHIRRTGTPVMLCTPTSGNKGTALRDAVLRALEAGLAEPHELRITTLAPLSSRAKLRRSRLSADSELQALNPLLLLDSERPEDVKPLARAFADAHAQAWARDTGGRLWFSLELENYLVADAARAFFENRVDPCDHGPKRLHAHAVSSAFGLLGYHLGRAVLEESGESLPESRPASLLVQHLNTPDMVLSWKYGSFDRSHLPGYTLDPATGLHVQHEDPAFPQTVHRLDEVLDPTFYTHRPATSPAMNELIGRHGGAGIVVSLQECLERYPLISGLLADTSARLPGDPRTLTEWSLVMALTGVLNSVDRDLIGDGPVIIHGSGTYARDDYVAVDAADYHVVRSVEDVAAAVWKR</sequence>
<name>A0ABZ1X8M5_9ACTN</name>
<reference evidence="1" key="1">
    <citation type="submission" date="2022-10" db="EMBL/GenBank/DDBJ databases">
        <title>The complete genomes of actinobacterial strains from the NBC collection.</title>
        <authorList>
            <person name="Joergensen T.S."/>
            <person name="Alvarez Arevalo M."/>
            <person name="Sterndorff E.B."/>
            <person name="Faurdal D."/>
            <person name="Vuksanovic O."/>
            <person name="Mourched A.-S."/>
            <person name="Charusanti P."/>
            <person name="Shaw S."/>
            <person name="Blin K."/>
            <person name="Weber T."/>
        </authorList>
    </citation>
    <scope>NUCLEOTIDE SEQUENCE</scope>
    <source>
        <strain evidence="1">NBC_00686</strain>
    </source>
</reference>
<dbReference type="InterPro" id="IPR046044">
    <property type="entry name" value="DUF6002"/>
</dbReference>
<keyword evidence="2" id="KW-1185">Reference proteome</keyword>
<accession>A0ABZ1X8M5</accession>
<evidence type="ECO:0000313" key="2">
    <source>
        <dbReference type="Proteomes" id="UP001432168"/>
    </source>
</evidence>